<dbReference type="EMBL" id="RXIC02000021">
    <property type="protein sequence ID" value="KAB1218265.1"/>
    <property type="molecule type" value="Genomic_DNA"/>
</dbReference>
<sequence length="159" mass="18075">MERIRAMDPLLGEAVAAARAVELAVSEGWNSVIFESDSRLLCLDISHPFRVPCWKIEELVSSIHAAFESAKHSHKCAPSSCGNIHNIRYPFRLMRDPADCGDSRYSLSCVNNRILVFYLFGGKYYVREVSYDRFNIRVVDSGMQMDKYSSIPPLYSKSQ</sequence>
<dbReference type="Pfam" id="PF13947">
    <property type="entry name" value="GUB_WAK_bind"/>
    <property type="match status" value="1"/>
</dbReference>
<keyword evidence="2" id="KW-0732">Signal</keyword>
<organism evidence="4 5">
    <name type="scientific">Morella rubra</name>
    <name type="common">Chinese bayberry</name>
    <dbReference type="NCBI Taxonomy" id="262757"/>
    <lineage>
        <taxon>Eukaryota</taxon>
        <taxon>Viridiplantae</taxon>
        <taxon>Streptophyta</taxon>
        <taxon>Embryophyta</taxon>
        <taxon>Tracheophyta</taxon>
        <taxon>Spermatophyta</taxon>
        <taxon>Magnoliopsida</taxon>
        <taxon>eudicotyledons</taxon>
        <taxon>Gunneridae</taxon>
        <taxon>Pentapetalae</taxon>
        <taxon>rosids</taxon>
        <taxon>fabids</taxon>
        <taxon>Fagales</taxon>
        <taxon>Myricaceae</taxon>
        <taxon>Morella</taxon>
    </lineage>
</organism>
<dbReference type="Proteomes" id="UP000516437">
    <property type="component" value="Chromosome 3"/>
</dbReference>
<gene>
    <name evidence="4" type="ORF">CJ030_MR3G026145</name>
</gene>
<evidence type="ECO:0000259" key="3">
    <source>
        <dbReference type="Pfam" id="PF13947"/>
    </source>
</evidence>
<dbReference type="GO" id="GO:0016020">
    <property type="term" value="C:membrane"/>
    <property type="evidence" value="ECO:0007669"/>
    <property type="project" value="UniProtKB-SubCell"/>
</dbReference>
<dbReference type="PANTHER" id="PTHR33138">
    <property type="entry name" value="OS01G0690200 PROTEIN"/>
    <property type="match status" value="1"/>
</dbReference>
<dbReference type="GO" id="GO:0030247">
    <property type="term" value="F:polysaccharide binding"/>
    <property type="evidence" value="ECO:0007669"/>
    <property type="project" value="InterPro"/>
</dbReference>
<comment type="subcellular location">
    <subcellularLocation>
        <location evidence="1">Membrane</location>
        <topology evidence="1">Single-pass membrane protein</topology>
    </subcellularLocation>
</comment>
<dbReference type="PANTHER" id="PTHR33138:SF30">
    <property type="entry name" value="LEAF RUST 10 DISEASE-RESISTANCE LOCUS RECEPTOR-LIKE PROTEIN KINASE-LIKE 2.7"/>
    <property type="match status" value="1"/>
</dbReference>
<accession>A0A6A1VZN1</accession>
<feature type="domain" description="Wall-associated receptor kinase galacturonan-binding" evidence="3">
    <location>
        <begin position="76"/>
        <end position="140"/>
    </location>
</feature>
<dbReference type="InterPro" id="IPR025287">
    <property type="entry name" value="WAK_GUB"/>
</dbReference>
<keyword evidence="5" id="KW-1185">Reference proteome</keyword>
<name>A0A6A1VZN1_9ROSI</name>
<protein>
    <recommendedName>
        <fullName evidence="3">Wall-associated receptor kinase galacturonan-binding domain-containing protein</fullName>
    </recommendedName>
</protein>
<proteinExistence type="predicted"/>
<evidence type="ECO:0000313" key="5">
    <source>
        <dbReference type="Proteomes" id="UP000516437"/>
    </source>
</evidence>
<dbReference type="OrthoDB" id="1146903at2759"/>
<comment type="caution">
    <text evidence="4">The sequence shown here is derived from an EMBL/GenBank/DDBJ whole genome shotgun (WGS) entry which is preliminary data.</text>
</comment>
<dbReference type="AlphaFoldDB" id="A0A6A1VZN1"/>
<evidence type="ECO:0000256" key="2">
    <source>
        <dbReference type="ARBA" id="ARBA00022729"/>
    </source>
</evidence>
<reference evidence="4 5" key="1">
    <citation type="journal article" date="2019" name="Plant Biotechnol. J.">
        <title>The red bayberry genome and genetic basis of sex determination.</title>
        <authorList>
            <person name="Jia H.M."/>
            <person name="Jia H.J."/>
            <person name="Cai Q.L."/>
            <person name="Wang Y."/>
            <person name="Zhao H.B."/>
            <person name="Yang W.F."/>
            <person name="Wang G.Y."/>
            <person name="Li Y.H."/>
            <person name="Zhan D.L."/>
            <person name="Shen Y.T."/>
            <person name="Niu Q.F."/>
            <person name="Chang L."/>
            <person name="Qiu J."/>
            <person name="Zhao L."/>
            <person name="Xie H.B."/>
            <person name="Fu W.Y."/>
            <person name="Jin J."/>
            <person name="Li X.W."/>
            <person name="Jiao Y."/>
            <person name="Zhou C.C."/>
            <person name="Tu T."/>
            <person name="Chai C.Y."/>
            <person name="Gao J.L."/>
            <person name="Fan L.J."/>
            <person name="van de Weg E."/>
            <person name="Wang J.Y."/>
            <person name="Gao Z.S."/>
        </authorList>
    </citation>
    <scope>NUCLEOTIDE SEQUENCE [LARGE SCALE GENOMIC DNA]</scope>
    <source>
        <tissue evidence="4">Leaves</tissue>
    </source>
</reference>
<evidence type="ECO:0000313" key="4">
    <source>
        <dbReference type="EMBL" id="KAB1218265.1"/>
    </source>
</evidence>
<evidence type="ECO:0000256" key="1">
    <source>
        <dbReference type="ARBA" id="ARBA00004167"/>
    </source>
</evidence>